<evidence type="ECO:0000256" key="2">
    <source>
        <dbReference type="SAM" id="MobiDB-lite"/>
    </source>
</evidence>
<evidence type="ECO:0000313" key="5">
    <source>
        <dbReference type="EMBL" id="OCF34534.1"/>
    </source>
</evidence>
<dbReference type="Proteomes" id="UP000092666">
    <property type="component" value="Unassembled WGS sequence"/>
</dbReference>
<feature type="region of interest" description="Disordered" evidence="2">
    <location>
        <begin position="36"/>
        <end position="76"/>
    </location>
</feature>
<keyword evidence="1" id="KW-0175">Coiled coil</keyword>
<dbReference type="Pfam" id="PF23868">
    <property type="entry name" value="Mmc1_C"/>
    <property type="match status" value="1"/>
</dbReference>
<dbReference type="AlphaFoldDB" id="A0A1B9GTZ4"/>
<keyword evidence="3" id="KW-0812">Transmembrane</keyword>
<feature type="compositionally biased region" description="Low complexity" evidence="2">
    <location>
        <begin position="36"/>
        <end position="51"/>
    </location>
</feature>
<evidence type="ECO:0000259" key="4">
    <source>
        <dbReference type="Pfam" id="PF23868"/>
    </source>
</evidence>
<dbReference type="PANTHER" id="PTHR38644">
    <property type="entry name" value="EXPRESSED PROTEIN"/>
    <property type="match status" value="1"/>
</dbReference>
<keyword evidence="3" id="KW-1133">Transmembrane helix</keyword>
<name>A0A1B9GTZ4_9TREE</name>
<dbReference type="InterPro" id="IPR056196">
    <property type="entry name" value="Mmc1_C"/>
</dbReference>
<protein>
    <recommendedName>
        <fullName evidence="4">Mmc1 C-terminal domain-containing protein</fullName>
    </recommendedName>
</protein>
<evidence type="ECO:0000256" key="3">
    <source>
        <dbReference type="SAM" id="Phobius"/>
    </source>
</evidence>
<reference evidence="6" key="2">
    <citation type="submission" date="2013-12" db="EMBL/GenBank/DDBJ databases">
        <title>Evolution of pathogenesis and genome organization in the Tremellales.</title>
        <authorList>
            <person name="Cuomo C."/>
            <person name="Litvintseva A."/>
            <person name="Heitman J."/>
            <person name="Chen Y."/>
            <person name="Sun S."/>
            <person name="Springer D."/>
            <person name="Dromer F."/>
            <person name="Young S."/>
            <person name="Zeng Q."/>
            <person name="Chapman S."/>
            <person name="Gujja S."/>
            <person name="Saif S."/>
            <person name="Birren B."/>
        </authorList>
    </citation>
    <scope>NUCLEOTIDE SEQUENCE [LARGE SCALE GENOMIC DNA]</scope>
    <source>
        <strain evidence="6">BCC8398</strain>
    </source>
</reference>
<keyword evidence="6" id="KW-1185">Reference proteome</keyword>
<dbReference type="PANTHER" id="PTHR38644:SF1">
    <property type="entry name" value="EXPRESSED PROTEIN"/>
    <property type="match status" value="1"/>
</dbReference>
<evidence type="ECO:0000313" key="6">
    <source>
        <dbReference type="Proteomes" id="UP000092666"/>
    </source>
</evidence>
<feature type="coiled-coil region" evidence="1">
    <location>
        <begin position="675"/>
        <end position="702"/>
    </location>
</feature>
<accession>A0A1B9GTZ4</accession>
<proteinExistence type="predicted"/>
<gene>
    <name evidence="5" type="ORF">I316_03575</name>
</gene>
<feature type="domain" description="Mmc1 C-terminal" evidence="4">
    <location>
        <begin position="447"/>
        <end position="643"/>
    </location>
</feature>
<keyword evidence="3" id="KW-0472">Membrane</keyword>
<organism evidence="5 6">
    <name type="scientific">Kwoniella heveanensis BCC8398</name>
    <dbReference type="NCBI Taxonomy" id="1296120"/>
    <lineage>
        <taxon>Eukaryota</taxon>
        <taxon>Fungi</taxon>
        <taxon>Dikarya</taxon>
        <taxon>Basidiomycota</taxon>
        <taxon>Agaricomycotina</taxon>
        <taxon>Tremellomycetes</taxon>
        <taxon>Tremellales</taxon>
        <taxon>Cryptococcaceae</taxon>
        <taxon>Kwoniella</taxon>
    </lineage>
</organism>
<reference evidence="5 6" key="1">
    <citation type="submission" date="2013-07" db="EMBL/GenBank/DDBJ databases">
        <title>The Genome Sequence of Cryptococcus heveanensis BCC8398.</title>
        <authorList>
            <consortium name="The Broad Institute Genome Sequencing Platform"/>
            <person name="Cuomo C."/>
            <person name="Litvintseva A."/>
            <person name="Chen Y."/>
            <person name="Heitman J."/>
            <person name="Sun S."/>
            <person name="Springer D."/>
            <person name="Dromer F."/>
            <person name="Young S.K."/>
            <person name="Zeng Q."/>
            <person name="Gargeya S."/>
            <person name="Fitzgerald M."/>
            <person name="Abouelleil A."/>
            <person name="Alvarado L."/>
            <person name="Berlin A.M."/>
            <person name="Chapman S.B."/>
            <person name="Dewar J."/>
            <person name="Goldberg J."/>
            <person name="Griggs A."/>
            <person name="Gujja S."/>
            <person name="Hansen M."/>
            <person name="Howarth C."/>
            <person name="Imamovic A."/>
            <person name="Larimer J."/>
            <person name="McCowan C."/>
            <person name="Murphy C."/>
            <person name="Pearson M."/>
            <person name="Priest M."/>
            <person name="Roberts A."/>
            <person name="Saif S."/>
            <person name="Shea T."/>
            <person name="Sykes S."/>
            <person name="Wortman J."/>
            <person name="Nusbaum C."/>
            <person name="Birren B."/>
        </authorList>
    </citation>
    <scope>NUCLEOTIDE SEQUENCE [LARGE SCALE GENOMIC DNA]</scope>
    <source>
        <strain evidence="5 6">BCC8398</strain>
    </source>
</reference>
<sequence length="703" mass="76220">MSLTRLTRASSSISRPSRRSVHCIAVSQLSGTSITTTTTTTTTTSRNITSSYIPPLSQNKRNRFPTVSQVPPRRHGSSAAATAAVTPQEVIEEVLVAPVQPVEGAQEVVPLLMDIKAVLENEIGGDDVWSRRVDAAITDLQAQRNGRLAVIGDSLAAPRDVVSALLEDPLADSEIGRRALLSRHEDANIDIFQISQGIVPRRDAESLVISSSWLLNTGYDVIEINTKETDQTISTLLRTDSLLVVIDPIRLTNTPQMSSILPSILSRVNVHFAINGHLPPNTTPAAVEATLREQLAKVQQSHPNSNFPSPSVSFVDAQSALEALDALAAGLQDHGPASSSAKTRAFEVFQNQFLASRIGPLQSTLTSSLKADSHPQLTTARQVASLAVAQIEDIIASDRDIVREASHTVSELRRSAQHGATKARHLSVASRGIEGGLVEGGVAHEMAKVKAGLEERFAGRLTWLSLVGRARVDDVASELGTYLGTRFGVDLERQIIFETGQLSQLQSSLDTTSDQTIRKLSHPSHTPSSTHPFTSPLLLNHLSTLSLSIPPLTPTTLLTPILTRREQLLAQSVPRLQASAQRALLTTYSTALLSMSLSWMSYVPPLTLTSAPTAVGLGLLGVVASLAWGQRMWGKAQKKFWKDWTRITGMMKGDLETRFNTALQTQVLTKPLSAAEGLEKLIEKRNTRLDQLQDKVDQLSRRL</sequence>
<dbReference type="EMBL" id="KV700124">
    <property type="protein sequence ID" value="OCF34534.1"/>
    <property type="molecule type" value="Genomic_DNA"/>
</dbReference>
<feature type="transmembrane region" description="Helical" evidence="3">
    <location>
        <begin position="608"/>
        <end position="629"/>
    </location>
</feature>
<dbReference type="OrthoDB" id="5319015at2759"/>
<evidence type="ECO:0000256" key="1">
    <source>
        <dbReference type="SAM" id="Coils"/>
    </source>
</evidence>